<dbReference type="Proteomes" id="UP000324748">
    <property type="component" value="Unassembled WGS sequence"/>
</dbReference>
<accession>A0A5B0MBG0</accession>
<evidence type="ECO:0000313" key="3">
    <source>
        <dbReference type="Proteomes" id="UP000324748"/>
    </source>
</evidence>
<name>A0A5B0MBG0_PUCGR</name>
<reference evidence="3 4" key="1">
    <citation type="submission" date="2019-05" db="EMBL/GenBank/DDBJ databases">
        <title>Emergence of the Ug99 lineage of the wheat stem rust pathogen through somatic hybridization.</title>
        <authorList>
            <person name="Li F."/>
            <person name="Upadhyaya N.M."/>
            <person name="Sperschneider J."/>
            <person name="Matny O."/>
            <person name="Nguyen-Phuc H."/>
            <person name="Mago R."/>
            <person name="Raley C."/>
            <person name="Miller M.E."/>
            <person name="Silverstein K.A.T."/>
            <person name="Henningsen E."/>
            <person name="Hirsch C.D."/>
            <person name="Visser B."/>
            <person name="Pretorius Z.A."/>
            <person name="Steffenson B.J."/>
            <person name="Schwessinger B."/>
            <person name="Dodds P.N."/>
            <person name="Figueroa M."/>
        </authorList>
    </citation>
    <scope>NUCLEOTIDE SEQUENCE [LARGE SCALE GENOMIC DNA]</scope>
    <source>
        <strain evidence="2">21-0</strain>
        <strain evidence="1 4">Ug99</strain>
    </source>
</reference>
<evidence type="ECO:0000313" key="4">
    <source>
        <dbReference type="Proteomes" id="UP000325313"/>
    </source>
</evidence>
<dbReference type="EMBL" id="VDEP01000473">
    <property type="protein sequence ID" value="KAA1074175.1"/>
    <property type="molecule type" value="Genomic_DNA"/>
</dbReference>
<comment type="caution">
    <text evidence="1">The sequence shown here is derived from an EMBL/GenBank/DDBJ whole genome shotgun (WGS) entry which is preliminary data.</text>
</comment>
<dbReference type="Proteomes" id="UP000325313">
    <property type="component" value="Unassembled WGS sequence"/>
</dbReference>
<evidence type="ECO:0000313" key="1">
    <source>
        <dbReference type="EMBL" id="KAA1074175.1"/>
    </source>
</evidence>
<keyword evidence="3" id="KW-1185">Reference proteome</keyword>
<evidence type="ECO:0000313" key="2">
    <source>
        <dbReference type="EMBL" id="KAA1090609.1"/>
    </source>
</evidence>
<dbReference type="AlphaFoldDB" id="A0A5B0MBG0"/>
<organism evidence="1 4">
    <name type="scientific">Puccinia graminis f. sp. tritici</name>
    <dbReference type="NCBI Taxonomy" id="56615"/>
    <lineage>
        <taxon>Eukaryota</taxon>
        <taxon>Fungi</taxon>
        <taxon>Dikarya</taxon>
        <taxon>Basidiomycota</taxon>
        <taxon>Pucciniomycotina</taxon>
        <taxon>Pucciniomycetes</taxon>
        <taxon>Pucciniales</taxon>
        <taxon>Pucciniaceae</taxon>
        <taxon>Puccinia</taxon>
    </lineage>
</organism>
<dbReference type="EMBL" id="VSWC01000092">
    <property type="protein sequence ID" value="KAA1090609.1"/>
    <property type="molecule type" value="Genomic_DNA"/>
</dbReference>
<gene>
    <name evidence="2" type="ORF">PGT21_006899</name>
    <name evidence="1" type="ORF">PGTUg99_028286</name>
</gene>
<sequence>MTSLPDESISIICEMLRRYSLSLMLEAEQANTSASNLNVLDPSSSSGIFPSPAILVFEFTAFPESVTASRPSPVTGK</sequence>
<protein>
    <submittedName>
        <fullName evidence="1">Uncharacterized protein</fullName>
    </submittedName>
</protein>
<proteinExistence type="predicted"/>